<gene>
    <name evidence="2" type="ORF">GCM10011444_01710</name>
</gene>
<keyword evidence="3" id="KW-1185">Reference proteome</keyword>
<feature type="transmembrane region" description="Helical" evidence="1">
    <location>
        <begin position="167"/>
        <end position="185"/>
    </location>
</feature>
<evidence type="ECO:0008006" key="4">
    <source>
        <dbReference type="Google" id="ProtNLM"/>
    </source>
</evidence>
<reference evidence="3" key="1">
    <citation type="journal article" date="2019" name="Int. J. Syst. Evol. Microbiol.">
        <title>The Global Catalogue of Microorganisms (GCM) 10K type strain sequencing project: providing services to taxonomists for standard genome sequencing and annotation.</title>
        <authorList>
            <consortium name="The Broad Institute Genomics Platform"/>
            <consortium name="The Broad Institute Genome Sequencing Center for Infectious Disease"/>
            <person name="Wu L."/>
            <person name="Ma J."/>
        </authorList>
    </citation>
    <scope>NUCLEOTIDE SEQUENCE [LARGE SCALE GENOMIC DNA]</scope>
    <source>
        <strain evidence="3">CCM 8681</strain>
    </source>
</reference>
<feature type="transmembrane region" description="Helical" evidence="1">
    <location>
        <begin position="12"/>
        <end position="30"/>
    </location>
</feature>
<accession>A0ABQ2BTR6</accession>
<organism evidence="2 3">
    <name type="scientific">Winogradskyella haliclonae</name>
    <dbReference type="NCBI Taxonomy" id="2048558"/>
    <lineage>
        <taxon>Bacteria</taxon>
        <taxon>Pseudomonadati</taxon>
        <taxon>Bacteroidota</taxon>
        <taxon>Flavobacteriia</taxon>
        <taxon>Flavobacteriales</taxon>
        <taxon>Flavobacteriaceae</taxon>
        <taxon>Winogradskyella</taxon>
    </lineage>
</organism>
<feature type="transmembrane region" description="Helical" evidence="1">
    <location>
        <begin position="129"/>
        <end position="155"/>
    </location>
</feature>
<proteinExistence type="predicted"/>
<keyword evidence="1" id="KW-0472">Membrane</keyword>
<dbReference type="RefSeq" id="WP_188372803.1">
    <property type="nucleotide sequence ID" value="NZ_BMDQ01000001.1"/>
</dbReference>
<comment type="caution">
    <text evidence="2">The sequence shown here is derived from an EMBL/GenBank/DDBJ whole genome shotgun (WGS) entry which is preliminary data.</text>
</comment>
<feature type="transmembrane region" description="Helical" evidence="1">
    <location>
        <begin position="220"/>
        <end position="241"/>
    </location>
</feature>
<evidence type="ECO:0000313" key="3">
    <source>
        <dbReference type="Proteomes" id="UP000624701"/>
    </source>
</evidence>
<keyword evidence="1" id="KW-0812">Transmembrane</keyword>
<dbReference type="EMBL" id="BMDQ01000001">
    <property type="protein sequence ID" value="GGI55862.1"/>
    <property type="molecule type" value="Genomic_DNA"/>
</dbReference>
<feature type="transmembrane region" description="Helical" evidence="1">
    <location>
        <begin position="287"/>
        <end position="313"/>
    </location>
</feature>
<feature type="transmembrane region" description="Helical" evidence="1">
    <location>
        <begin position="54"/>
        <end position="72"/>
    </location>
</feature>
<dbReference type="Proteomes" id="UP000624701">
    <property type="component" value="Unassembled WGS sequence"/>
</dbReference>
<evidence type="ECO:0000313" key="2">
    <source>
        <dbReference type="EMBL" id="GGI55862.1"/>
    </source>
</evidence>
<keyword evidence="1" id="KW-1133">Transmembrane helix</keyword>
<name>A0ABQ2BTR6_9FLAO</name>
<protein>
    <recommendedName>
        <fullName evidence="4">Lysylphosphatidylglycerol synthase-like protein</fullName>
    </recommendedName>
</protein>
<feature type="transmembrane region" description="Helical" evidence="1">
    <location>
        <begin position="247"/>
        <end position="266"/>
    </location>
</feature>
<sequence length="322" mass="36814">MLEQLPYKSKQFFIAIIKLSIIVGASYYIYNRLLKNENLNFSEFASFLSKTDAFSTKNIIFLLFLTIFNWFFEITKWKILVSTIKKISFFEALEQSLGGLTASLITPNRIGDYGAKAIYYTKPYRKQIVLLNLMGNVSQMTITTIIGFIGMVVFYSTYDLELNYRKVSSFLIIVVIVTSFAAFGLQQSRFKIKGFSIERVIDFVKNIPQRIHVLNFGLSLIRYGIFSFQFYVLLQIFGVGIDYKTAMVAISSMYLLASIVPSLAVFDVLIKTSAAVYLFSFLDINDLIILSISNLMWLLNFILPSVFGSYFVLNFKLPKATD</sequence>
<evidence type="ECO:0000256" key="1">
    <source>
        <dbReference type="SAM" id="Phobius"/>
    </source>
</evidence>